<organism evidence="2 3">
    <name type="scientific">Pleurodeles waltl</name>
    <name type="common">Iberian ribbed newt</name>
    <dbReference type="NCBI Taxonomy" id="8319"/>
    <lineage>
        <taxon>Eukaryota</taxon>
        <taxon>Metazoa</taxon>
        <taxon>Chordata</taxon>
        <taxon>Craniata</taxon>
        <taxon>Vertebrata</taxon>
        <taxon>Euteleostomi</taxon>
        <taxon>Amphibia</taxon>
        <taxon>Batrachia</taxon>
        <taxon>Caudata</taxon>
        <taxon>Salamandroidea</taxon>
        <taxon>Salamandridae</taxon>
        <taxon>Pleurodelinae</taxon>
        <taxon>Pleurodeles</taxon>
    </lineage>
</organism>
<keyword evidence="3" id="KW-1185">Reference proteome</keyword>
<comment type="caution">
    <text evidence="2">The sequence shown here is derived from an EMBL/GenBank/DDBJ whole genome shotgun (WGS) entry which is preliminary data.</text>
</comment>
<dbReference type="Proteomes" id="UP001066276">
    <property type="component" value="Chromosome 1_2"/>
</dbReference>
<evidence type="ECO:0000256" key="1">
    <source>
        <dbReference type="SAM" id="MobiDB-lite"/>
    </source>
</evidence>
<dbReference type="AlphaFoldDB" id="A0AAV7VWH4"/>
<feature type="region of interest" description="Disordered" evidence="1">
    <location>
        <begin position="13"/>
        <end position="61"/>
    </location>
</feature>
<evidence type="ECO:0000313" key="2">
    <source>
        <dbReference type="EMBL" id="KAJ1204686.1"/>
    </source>
</evidence>
<protein>
    <submittedName>
        <fullName evidence="2">Uncharacterized protein</fullName>
    </submittedName>
</protein>
<reference evidence="2" key="1">
    <citation type="journal article" date="2022" name="bioRxiv">
        <title>Sequencing and chromosome-scale assembly of the giantPleurodeles waltlgenome.</title>
        <authorList>
            <person name="Brown T."/>
            <person name="Elewa A."/>
            <person name="Iarovenko S."/>
            <person name="Subramanian E."/>
            <person name="Araus A.J."/>
            <person name="Petzold A."/>
            <person name="Susuki M."/>
            <person name="Suzuki K.-i.T."/>
            <person name="Hayashi T."/>
            <person name="Toyoda A."/>
            <person name="Oliveira C."/>
            <person name="Osipova E."/>
            <person name="Leigh N.D."/>
            <person name="Simon A."/>
            <person name="Yun M.H."/>
        </authorList>
    </citation>
    <scope>NUCLEOTIDE SEQUENCE</scope>
    <source>
        <strain evidence="2">20211129_DDA</strain>
        <tissue evidence="2">Liver</tissue>
    </source>
</reference>
<evidence type="ECO:0000313" key="3">
    <source>
        <dbReference type="Proteomes" id="UP001066276"/>
    </source>
</evidence>
<accession>A0AAV7VWH4</accession>
<proteinExistence type="predicted"/>
<name>A0AAV7VWH4_PLEWA</name>
<sequence length="90" mass="9863">MAYANTVLLAIPNPIKTPSPVQETTDSKQHKQMLNIRHRPKARSGPAANPLEHGAGAPMEDDEADTWSLLLQMQGSVQQIDSNLTIHLII</sequence>
<gene>
    <name evidence="2" type="ORF">NDU88_000126</name>
</gene>
<dbReference type="EMBL" id="JANPWB010000002">
    <property type="protein sequence ID" value="KAJ1204686.1"/>
    <property type="molecule type" value="Genomic_DNA"/>
</dbReference>